<name>A0A7J6FI64_CANSA</name>
<dbReference type="Proteomes" id="UP000583929">
    <property type="component" value="Unassembled WGS sequence"/>
</dbReference>
<gene>
    <name evidence="5" type="ORF">F8388_001872</name>
    <name evidence="4" type="ORF">G4B88_009308</name>
</gene>
<reference evidence="6 7" key="1">
    <citation type="journal article" date="2020" name="bioRxiv">
        <title>Sequence and annotation of 42 cannabis genomes reveals extensive copy number variation in cannabinoid synthesis and pathogen resistance genes.</title>
        <authorList>
            <person name="Mckernan K.J."/>
            <person name="Helbert Y."/>
            <person name="Kane L.T."/>
            <person name="Ebling H."/>
            <person name="Zhang L."/>
            <person name="Liu B."/>
            <person name="Eaton Z."/>
            <person name="Mclaughlin S."/>
            <person name="Kingan S."/>
            <person name="Baybayan P."/>
            <person name="Concepcion G."/>
            <person name="Jordan M."/>
            <person name="Riva A."/>
            <person name="Barbazuk W."/>
            <person name="Harkins T."/>
        </authorList>
    </citation>
    <scope>NUCLEOTIDE SEQUENCE [LARGE SCALE GENOMIC DNA]</scope>
    <source>
        <strain evidence="6 7">cv. Jamaican Lion 4</strain>
        <strain evidence="4">Father</strain>
        <strain evidence="5">Mother</strain>
        <tissue evidence="5">Leaf</tissue>
    </source>
</reference>
<evidence type="ECO:0000313" key="5">
    <source>
        <dbReference type="EMBL" id="KAF4369450.1"/>
    </source>
</evidence>
<evidence type="ECO:0000313" key="7">
    <source>
        <dbReference type="Proteomes" id="UP000583929"/>
    </source>
</evidence>
<dbReference type="Pfam" id="PF13041">
    <property type="entry name" value="PPR_2"/>
    <property type="match status" value="1"/>
</dbReference>
<dbReference type="NCBIfam" id="TIGR00756">
    <property type="entry name" value="PPR"/>
    <property type="match status" value="2"/>
</dbReference>
<evidence type="ECO:0000256" key="1">
    <source>
        <dbReference type="ARBA" id="ARBA00007626"/>
    </source>
</evidence>
<accession>A0A7J6FI64</accession>
<evidence type="ECO:0000313" key="6">
    <source>
        <dbReference type="Proteomes" id="UP000525078"/>
    </source>
</evidence>
<dbReference type="PROSITE" id="PS51375">
    <property type="entry name" value="PPR"/>
    <property type="match status" value="1"/>
</dbReference>
<dbReference type="Pfam" id="PF01535">
    <property type="entry name" value="PPR"/>
    <property type="match status" value="2"/>
</dbReference>
<dbReference type="PANTHER" id="PTHR45717:SF10">
    <property type="entry name" value="OS10G0501000 PROTEIN"/>
    <property type="match status" value="1"/>
</dbReference>
<dbReference type="Gene3D" id="1.25.40.10">
    <property type="entry name" value="Tetratricopeptide repeat domain"/>
    <property type="match status" value="2"/>
</dbReference>
<evidence type="ECO:0008006" key="8">
    <source>
        <dbReference type="Google" id="ProtNLM"/>
    </source>
</evidence>
<organism evidence="5 6">
    <name type="scientific">Cannabis sativa</name>
    <name type="common">Hemp</name>
    <name type="synonym">Marijuana</name>
    <dbReference type="NCBI Taxonomy" id="3483"/>
    <lineage>
        <taxon>Eukaryota</taxon>
        <taxon>Viridiplantae</taxon>
        <taxon>Streptophyta</taxon>
        <taxon>Embryophyta</taxon>
        <taxon>Tracheophyta</taxon>
        <taxon>Spermatophyta</taxon>
        <taxon>Magnoliopsida</taxon>
        <taxon>eudicotyledons</taxon>
        <taxon>Gunneridae</taxon>
        <taxon>Pentapetalae</taxon>
        <taxon>rosids</taxon>
        <taxon>fabids</taxon>
        <taxon>Rosales</taxon>
        <taxon>Cannabaceae</taxon>
        <taxon>Cannabis</taxon>
    </lineage>
</organism>
<dbReference type="Proteomes" id="UP000525078">
    <property type="component" value="Unassembled WGS sequence"/>
</dbReference>
<dbReference type="PANTHER" id="PTHR45717">
    <property type="entry name" value="OS12G0527900 PROTEIN"/>
    <property type="match status" value="1"/>
</dbReference>
<evidence type="ECO:0000256" key="3">
    <source>
        <dbReference type="PROSITE-ProRule" id="PRU00708"/>
    </source>
</evidence>
<comment type="similarity">
    <text evidence="1">Belongs to the PPR family. P subfamily.</text>
</comment>
<dbReference type="GO" id="GO:0005739">
    <property type="term" value="C:mitochondrion"/>
    <property type="evidence" value="ECO:0007669"/>
    <property type="project" value="TreeGrafter"/>
</dbReference>
<dbReference type="EMBL" id="JAATIP010000127">
    <property type="protein sequence ID" value="KAF4369450.1"/>
    <property type="molecule type" value="Genomic_DNA"/>
</dbReference>
<dbReference type="GO" id="GO:0003729">
    <property type="term" value="F:mRNA binding"/>
    <property type="evidence" value="ECO:0007669"/>
    <property type="project" value="UniProtKB-ARBA"/>
</dbReference>
<proteinExistence type="inferred from homology"/>
<dbReference type="InterPro" id="IPR002885">
    <property type="entry name" value="PPR_rpt"/>
</dbReference>
<protein>
    <recommendedName>
        <fullName evidence="8">Pentatricopeptide repeat-containing protein</fullName>
    </recommendedName>
</protein>
<keyword evidence="7" id="KW-1185">Reference proteome</keyword>
<comment type="caution">
    <text evidence="5">The sequence shown here is derived from an EMBL/GenBank/DDBJ whole genome shotgun (WGS) entry which is preliminary data.</text>
</comment>
<keyword evidence="2" id="KW-0677">Repeat</keyword>
<evidence type="ECO:0000256" key="2">
    <source>
        <dbReference type="ARBA" id="ARBA00022737"/>
    </source>
</evidence>
<dbReference type="EMBL" id="JAATIQ010000749">
    <property type="protein sequence ID" value="KAF4347917.1"/>
    <property type="molecule type" value="Genomic_DNA"/>
</dbReference>
<dbReference type="AlphaFoldDB" id="A0A7J6FI64"/>
<feature type="repeat" description="PPR" evidence="3">
    <location>
        <begin position="231"/>
        <end position="265"/>
    </location>
</feature>
<dbReference type="InterPro" id="IPR011990">
    <property type="entry name" value="TPR-like_helical_dom_sf"/>
</dbReference>
<sequence length="553" mass="63515">MASVSPVLRQWTREGRRIDKQQLGWLVRTMRNHLPDHIQISMWMTDSRFLTKSFQYCSVTRPFGANLRSALAISRVINTHSLSYSTEAISSSSPLTNSLYHRISRLGDPKISMIPVLEQWVEEGRDVRQSELQKIIKQLRKYRRYTQALQVSEWMSEANFGPSSGDIAIRLDLISKVYGLERAEEYFYSIPESSRINKIHGSLLNCYAENKSLEKAEDHFQKMKEMDFIETALTYNVMLSLYSRMGKHDKLKSLIQEMKQNGIEFDKFTLNIQLNACAVTSNIEEMEKLLLMMETDHQAALDFHSYFIAANGYLKAGYPEKAWMKLRRSEQVIDNKEKKIAYEHLLTLYAAAGRKDEVYRVWNLYKNLGRVYNSGYLSVLSSLVKLDDIDGMEKIFEEWESVNTLFDNRIASVLISAYCKKGLLEKAFVSVERLFTSSGKEPDAGLWQCLSTQCCIDGEMAKAVESMRKAILTGGPRWKVNRTTFSACLEYLKNEGNLKGAHEILGLLHQRGFCPDDIRSRLEEYLNSDINSGALNAMLGDDKKEENDDAIDR</sequence>
<evidence type="ECO:0000313" key="4">
    <source>
        <dbReference type="EMBL" id="KAF4347917.1"/>
    </source>
</evidence>